<evidence type="ECO:0000256" key="1">
    <source>
        <dbReference type="SAM" id="MobiDB-lite"/>
    </source>
</evidence>
<comment type="caution">
    <text evidence="3">The sequence shown here is derived from an EMBL/GenBank/DDBJ whole genome shotgun (WGS) entry which is preliminary data.</text>
</comment>
<feature type="compositionally biased region" description="Polar residues" evidence="1">
    <location>
        <begin position="244"/>
        <end position="255"/>
    </location>
</feature>
<gene>
    <name evidence="3" type="ORF">FD47_GL001372</name>
</gene>
<evidence type="ECO:0000256" key="2">
    <source>
        <dbReference type="SAM" id="Phobius"/>
    </source>
</evidence>
<feature type="region of interest" description="Disordered" evidence="1">
    <location>
        <begin position="196"/>
        <end position="255"/>
    </location>
</feature>
<accession>A0A0R1YY84</accession>
<keyword evidence="2" id="KW-0812">Transmembrane</keyword>
<reference evidence="3 4" key="1">
    <citation type="journal article" date="2015" name="Genome Announc.">
        <title>Expanding the biotechnology potential of lactobacilli through comparative genomics of 213 strains and associated genera.</title>
        <authorList>
            <person name="Sun Z."/>
            <person name="Harris H.M."/>
            <person name="McCann A."/>
            <person name="Guo C."/>
            <person name="Argimon S."/>
            <person name="Zhang W."/>
            <person name="Yang X."/>
            <person name="Jeffery I.B."/>
            <person name="Cooney J.C."/>
            <person name="Kagawa T.F."/>
            <person name="Liu W."/>
            <person name="Song Y."/>
            <person name="Salvetti E."/>
            <person name="Wrobel A."/>
            <person name="Rasinkangas P."/>
            <person name="Parkhill J."/>
            <person name="Rea M.C."/>
            <person name="O'Sullivan O."/>
            <person name="Ritari J."/>
            <person name="Douillard F.P."/>
            <person name="Paul Ross R."/>
            <person name="Yang R."/>
            <person name="Briner A.E."/>
            <person name="Felis G.E."/>
            <person name="de Vos W.M."/>
            <person name="Barrangou R."/>
            <person name="Klaenhammer T.R."/>
            <person name="Caufield P.W."/>
            <person name="Cui Y."/>
            <person name="Zhang H."/>
            <person name="O'Toole P.W."/>
        </authorList>
    </citation>
    <scope>NUCLEOTIDE SEQUENCE [LARGE SCALE GENOMIC DNA]</scope>
    <source>
        <strain evidence="3 4">DSM 18390</strain>
    </source>
</reference>
<feature type="compositionally biased region" description="Low complexity" evidence="1">
    <location>
        <begin position="197"/>
        <end position="232"/>
    </location>
</feature>
<dbReference type="InterPro" id="IPR011990">
    <property type="entry name" value="TPR-like_helical_dom_sf"/>
</dbReference>
<dbReference type="AlphaFoldDB" id="A0A0R1YY84"/>
<proteinExistence type="predicted"/>
<dbReference type="PATRIC" id="fig|1423786.4.peg.1471"/>
<feature type="transmembrane region" description="Helical" evidence="2">
    <location>
        <begin position="12"/>
        <end position="31"/>
    </location>
</feature>
<evidence type="ECO:0000313" key="3">
    <source>
        <dbReference type="EMBL" id="KRM45540.1"/>
    </source>
</evidence>
<dbReference type="Proteomes" id="UP000051010">
    <property type="component" value="Unassembled WGS sequence"/>
</dbReference>
<sequence>MNSEEGLYLKKWIWLVITIVIAASVGGYAYARHSQNEKLYSDAMDRASLQISNKRYIAAETAYTNALKRKPNDEKATRLLSQTQNFMAANDLFNQRQFAGAKNSYQSVVATKNGNETLKGRANDRLKLVKTIQGNLKRYNKLYSQALNETGEGNYAQSNSTLDKILSDTAIKQTYYKTIYNKAKQLQTKNNAALNGTAATSSSSDFESSTSNSSTQNTPNVAPSSSASLTSSEQKAADAYKGSNEYTVNPKQNEIDGQSITAAQVNTARHEISAAGIDSNAMSDQDVKNIIKGAHNNNESVGQYVKEKY</sequence>
<name>A0A0R1YY84_9LACO</name>
<protein>
    <submittedName>
        <fullName evidence="3">Uncharacterized protein</fullName>
    </submittedName>
</protein>
<dbReference type="Gene3D" id="1.25.40.10">
    <property type="entry name" value="Tetratricopeptide repeat domain"/>
    <property type="match status" value="1"/>
</dbReference>
<keyword evidence="2" id="KW-0472">Membrane</keyword>
<evidence type="ECO:0000313" key="4">
    <source>
        <dbReference type="Proteomes" id="UP000051010"/>
    </source>
</evidence>
<keyword evidence="2" id="KW-1133">Transmembrane helix</keyword>
<organism evidence="3 4">
    <name type="scientific">Lentilactobacillus parafarraginis DSM 18390 = JCM 14109</name>
    <dbReference type="NCBI Taxonomy" id="1423786"/>
    <lineage>
        <taxon>Bacteria</taxon>
        <taxon>Bacillati</taxon>
        <taxon>Bacillota</taxon>
        <taxon>Bacilli</taxon>
        <taxon>Lactobacillales</taxon>
        <taxon>Lactobacillaceae</taxon>
        <taxon>Lentilactobacillus</taxon>
    </lineage>
</organism>
<dbReference type="EMBL" id="AZFZ01000003">
    <property type="protein sequence ID" value="KRM45540.1"/>
    <property type="molecule type" value="Genomic_DNA"/>
</dbReference>